<feature type="region of interest" description="Disordered" evidence="2">
    <location>
        <begin position="396"/>
        <end position="423"/>
    </location>
</feature>
<feature type="region of interest" description="Disordered" evidence="2">
    <location>
        <begin position="63"/>
        <end position="86"/>
    </location>
</feature>
<keyword evidence="1" id="KW-0175">Coiled coil</keyword>
<dbReference type="eggNOG" id="COG1106">
    <property type="taxonomic scope" value="Bacteria"/>
</dbReference>
<feature type="compositionally biased region" description="Polar residues" evidence="2">
    <location>
        <begin position="499"/>
        <end position="511"/>
    </location>
</feature>
<evidence type="ECO:0000313" key="4">
    <source>
        <dbReference type="EMBL" id="EET44194.1"/>
    </source>
</evidence>
<organism evidence="4 5">
    <name type="scientific">Neisseria sicca ATCC 29256</name>
    <dbReference type="NCBI Taxonomy" id="547045"/>
    <lineage>
        <taxon>Bacteria</taxon>
        <taxon>Pseudomonadati</taxon>
        <taxon>Pseudomonadota</taxon>
        <taxon>Betaproteobacteria</taxon>
        <taxon>Neisseriales</taxon>
        <taxon>Neisseriaceae</taxon>
        <taxon>Neisseria</taxon>
    </lineage>
</organism>
<dbReference type="EMBL" id="ACKO02000011">
    <property type="protein sequence ID" value="EET44194.1"/>
    <property type="molecule type" value="Genomic_DNA"/>
</dbReference>
<evidence type="ECO:0000256" key="3">
    <source>
        <dbReference type="SAM" id="Phobius"/>
    </source>
</evidence>
<proteinExistence type="predicted"/>
<keyword evidence="3" id="KW-0472">Membrane</keyword>
<evidence type="ECO:0008006" key="6">
    <source>
        <dbReference type="Google" id="ProtNLM"/>
    </source>
</evidence>
<dbReference type="NCBIfam" id="NF041109">
    <property type="entry name" value="VF_TspB_C_term"/>
    <property type="match status" value="1"/>
</dbReference>
<protein>
    <recommendedName>
        <fullName evidence="6">TspB protein</fullName>
    </recommendedName>
</protein>
<keyword evidence="5" id="KW-1185">Reference proteome</keyword>
<dbReference type="Proteomes" id="UP000005365">
    <property type="component" value="Unassembled WGS sequence"/>
</dbReference>
<feature type="compositionally biased region" description="Low complexity" evidence="2">
    <location>
        <begin position="397"/>
        <end position="418"/>
    </location>
</feature>
<evidence type="ECO:0000256" key="1">
    <source>
        <dbReference type="SAM" id="Coils"/>
    </source>
</evidence>
<name>C6M5W6_NEISI</name>
<evidence type="ECO:0000256" key="2">
    <source>
        <dbReference type="SAM" id="MobiDB-lite"/>
    </source>
</evidence>
<accession>C6M5W6</accession>
<dbReference type="Pfam" id="PF05616">
    <property type="entry name" value="Neisseria_TspB"/>
    <property type="match status" value="1"/>
</dbReference>
<keyword evidence="3" id="KW-1133">Transmembrane helix</keyword>
<comment type="caution">
    <text evidence="4">The sequence shown here is derived from an EMBL/GenBank/DDBJ whole genome shotgun (WGS) entry which is preliminary data.</text>
</comment>
<evidence type="ECO:0000313" key="5">
    <source>
        <dbReference type="Proteomes" id="UP000005365"/>
    </source>
</evidence>
<gene>
    <name evidence="4" type="ORF">NEISICOT_01915</name>
</gene>
<feature type="transmembrane region" description="Helical" evidence="3">
    <location>
        <begin position="581"/>
        <end position="602"/>
    </location>
</feature>
<feature type="coiled-coil region" evidence="1">
    <location>
        <begin position="366"/>
        <end position="393"/>
    </location>
</feature>
<feature type="region of interest" description="Disordered" evidence="2">
    <location>
        <begin position="436"/>
        <end position="525"/>
    </location>
</feature>
<sequence>MRNDTRSRIFNRSVTLYVVGIIAAFNPVPSLAEATLPPPAQHQNAGFPSEQALRQKGYDPKTGIWKVESRPTGKPTVSSGGGQITGTQNQRVTVTDAHGNKATINTQVTQRVSTGKIESIAGGTLAGLTAAGGAIGSDFAARAYKQAKNGDWGGAAREGFGAVLEGLSKLDFTGFGSGVNNFLDKTSIRPNSSSGQLAQAAQQAATAQAQAEQSGDLGRAIAAAAAKKAAEGAASAAKQAEGWTTSGKMLAEASKNKDGSYSQLYLRRVDIGSGSNVRPRLNIEGYAWVIDKYNGSYNWGYCTGGNCNGWYKGSLPEGYDKVAGYVYTPITNDAQLQVARAKVTGQTPAEQDKIIKEMTLNQNDIKDILKRMLENQQTNHAELMNQLAKMGNVVPDSTTSTEFTPATATTAPYTPTGSNMPQQTQITINRDGSITTTVIPRPDLVPNSPQAPTRTALIPNKPSTPTTPTTPTSPTTPTTPAAPTEPTSPTSPTAPTTPQNPSGEQQNQDLCTKNPAAPQCTGENTAYEDLGIPEQSIDLNGLKPLDVFQNDGVCPAPVQVQMGAMGTLEFSYDGLCQTLRMIRPILIIGTIIMCGWFAYNAIKEL</sequence>
<reference evidence="4" key="1">
    <citation type="submission" date="2009-07" db="EMBL/GenBank/DDBJ databases">
        <authorList>
            <person name="Weinstock G."/>
            <person name="Sodergren E."/>
            <person name="Clifton S."/>
            <person name="Fulton L."/>
            <person name="Fulton B."/>
            <person name="Courtney L."/>
            <person name="Fronick C."/>
            <person name="Harrison M."/>
            <person name="Strong C."/>
            <person name="Farmer C."/>
            <person name="Delahaunty K."/>
            <person name="Markovic C."/>
            <person name="Hall O."/>
            <person name="Minx P."/>
            <person name="Tomlinson C."/>
            <person name="Mitreva M."/>
            <person name="Nelson J."/>
            <person name="Hou S."/>
            <person name="Wollam A."/>
            <person name="Pepin K.H."/>
            <person name="Johnson M."/>
            <person name="Bhonagiri V."/>
            <person name="Nash W.E."/>
            <person name="Warren W."/>
            <person name="Chinwalla A."/>
            <person name="Mardis E.R."/>
            <person name="Wilson R.K."/>
        </authorList>
    </citation>
    <scope>NUCLEOTIDE SEQUENCE [LARGE SCALE GENOMIC DNA]</scope>
    <source>
        <strain evidence="4">ATCC 29256</strain>
    </source>
</reference>
<dbReference type="InterPro" id="IPR008708">
    <property type="entry name" value="Neisseria_TspB"/>
</dbReference>
<dbReference type="RefSeq" id="WP_003758724.1">
    <property type="nucleotide sequence ID" value="NZ_ACKO02000011.1"/>
</dbReference>
<keyword evidence="3" id="KW-0812">Transmembrane</keyword>
<feature type="compositionally biased region" description="Low complexity" evidence="2">
    <location>
        <begin position="463"/>
        <end position="497"/>
    </location>
</feature>
<dbReference type="AlphaFoldDB" id="C6M5W6"/>